<evidence type="ECO:0000313" key="1">
    <source>
        <dbReference type="EMBL" id="MCD9560952.1"/>
    </source>
</evidence>
<evidence type="ECO:0000313" key="2">
    <source>
        <dbReference type="Proteomes" id="UP000823775"/>
    </source>
</evidence>
<organism evidence="1 2">
    <name type="scientific">Datura stramonium</name>
    <name type="common">Jimsonweed</name>
    <name type="synonym">Common thornapple</name>
    <dbReference type="NCBI Taxonomy" id="4076"/>
    <lineage>
        <taxon>Eukaryota</taxon>
        <taxon>Viridiplantae</taxon>
        <taxon>Streptophyta</taxon>
        <taxon>Embryophyta</taxon>
        <taxon>Tracheophyta</taxon>
        <taxon>Spermatophyta</taxon>
        <taxon>Magnoliopsida</taxon>
        <taxon>eudicotyledons</taxon>
        <taxon>Gunneridae</taxon>
        <taxon>Pentapetalae</taxon>
        <taxon>asterids</taxon>
        <taxon>lamiids</taxon>
        <taxon>Solanales</taxon>
        <taxon>Solanaceae</taxon>
        <taxon>Solanoideae</taxon>
        <taxon>Datureae</taxon>
        <taxon>Datura</taxon>
    </lineage>
</organism>
<accession>A0ABS8US74</accession>
<proteinExistence type="predicted"/>
<dbReference type="EMBL" id="JACEIK010002404">
    <property type="protein sequence ID" value="MCD9560952.1"/>
    <property type="molecule type" value="Genomic_DNA"/>
</dbReference>
<name>A0ABS8US74_DATST</name>
<gene>
    <name evidence="1" type="ORF">HAX54_019817</name>
</gene>
<comment type="caution">
    <text evidence="1">The sequence shown here is derived from an EMBL/GenBank/DDBJ whole genome shotgun (WGS) entry which is preliminary data.</text>
</comment>
<protein>
    <submittedName>
        <fullName evidence="1">Uncharacterized protein</fullName>
    </submittedName>
</protein>
<dbReference type="Proteomes" id="UP000823775">
    <property type="component" value="Unassembled WGS sequence"/>
</dbReference>
<sequence>MTLFLLEENACAPFHFEPKICSSEVQIWRFLEKNVSPVPRPGSTMNGEVCPAASPLSKSSSCTNSYTPTGALLSSFGSLDYAIYKPEENARSYGVSINVSSTTEDLSVVDNSTSELNLVHVELKEEIAYNASFNQSPLTRVDNVP</sequence>
<keyword evidence="2" id="KW-1185">Reference proteome</keyword>
<reference evidence="1 2" key="1">
    <citation type="journal article" date="2021" name="BMC Genomics">
        <title>Datura genome reveals duplications of psychoactive alkaloid biosynthetic genes and high mutation rate following tissue culture.</title>
        <authorList>
            <person name="Rajewski A."/>
            <person name="Carter-House D."/>
            <person name="Stajich J."/>
            <person name="Litt A."/>
        </authorList>
    </citation>
    <scope>NUCLEOTIDE SEQUENCE [LARGE SCALE GENOMIC DNA]</scope>
    <source>
        <strain evidence="1">AR-01</strain>
    </source>
</reference>